<evidence type="ECO:0000259" key="4">
    <source>
        <dbReference type="Pfam" id="PF01420"/>
    </source>
</evidence>
<reference evidence="5 6" key="1">
    <citation type="journal article" date="2016" name="Nat. Commun.">
        <title>Thousands of microbial genomes shed light on interconnected biogeochemical processes in an aquifer system.</title>
        <authorList>
            <person name="Anantharaman K."/>
            <person name="Brown C.T."/>
            <person name="Hug L.A."/>
            <person name="Sharon I."/>
            <person name="Castelle C.J."/>
            <person name="Probst A.J."/>
            <person name="Thomas B.C."/>
            <person name="Singh A."/>
            <person name="Wilkins M.J."/>
            <person name="Karaoz U."/>
            <person name="Brodie E.L."/>
            <person name="Williams K.H."/>
            <person name="Hubbard S.S."/>
            <person name="Banfield J.F."/>
        </authorList>
    </citation>
    <scope>NUCLEOTIDE SEQUENCE [LARGE SCALE GENOMIC DNA]</scope>
</reference>
<gene>
    <name evidence="5" type="ORF">A2782_01285</name>
</gene>
<keyword evidence="3" id="KW-0238">DNA-binding</keyword>
<name>A0A1G1V0S5_9BACT</name>
<feature type="domain" description="Type I restriction modification DNA specificity" evidence="4">
    <location>
        <begin position="296"/>
        <end position="469"/>
    </location>
</feature>
<evidence type="ECO:0000313" key="5">
    <source>
        <dbReference type="EMBL" id="OGY08984.1"/>
    </source>
</evidence>
<accession>A0A1G1V0S5</accession>
<dbReference type="GO" id="GO:0003677">
    <property type="term" value="F:DNA binding"/>
    <property type="evidence" value="ECO:0007669"/>
    <property type="project" value="UniProtKB-KW"/>
</dbReference>
<dbReference type="InterPro" id="IPR052021">
    <property type="entry name" value="Type-I_RS_S_subunit"/>
</dbReference>
<protein>
    <recommendedName>
        <fullName evidence="4">Type I restriction modification DNA specificity domain-containing protein</fullName>
    </recommendedName>
</protein>
<dbReference type="STRING" id="1797513.A2782_01285"/>
<dbReference type="CDD" id="cd17256">
    <property type="entry name" value="RMtype1_S_EcoJA65PI-TRD1-CR1_like"/>
    <property type="match status" value="1"/>
</dbReference>
<dbReference type="Gene3D" id="3.90.220.20">
    <property type="entry name" value="DNA methylase specificity domains"/>
    <property type="match status" value="2"/>
</dbReference>
<evidence type="ECO:0000256" key="2">
    <source>
        <dbReference type="ARBA" id="ARBA00022747"/>
    </source>
</evidence>
<comment type="similarity">
    <text evidence="1">Belongs to the type-I restriction system S methylase family.</text>
</comment>
<comment type="caution">
    <text evidence="5">The sequence shown here is derived from an EMBL/GenBank/DDBJ whole genome shotgun (WGS) entry which is preliminary data.</text>
</comment>
<proteinExistence type="inferred from homology"/>
<dbReference type="EMBL" id="MHBW01000018">
    <property type="protein sequence ID" value="OGY08984.1"/>
    <property type="molecule type" value="Genomic_DNA"/>
</dbReference>
<dbReference type="PANTHER" id="PTHR30408:SF12">
    <property type="entry name" value="TYPE I RESTRICTION ENZYME MJAVIII SPECIFICITY SUBUNIT"/>
    <property type="match status" value="1"/>
</dbReference>
<dbReference type="GO" id="GO:0009307">
    <property type="term" value="P:DNA restriction-modification system"/>
    <property type="evidence" value="ECO:0007669"/>
    <property type="project" value="UniProtKB-KW"/>
</dbReference>
<dbReference type="AlphaFoldDB" id="A0A1G1V0S5"/>
<evidence type="ECO:0000256" key="1">
    <source>
        <dbReference type="ARBA" id="ARBA00010923"/>
    </source>
</evidence>
<dbReference type="InterPro" id="IPR044946">
    <property type="entry name" value="Restrct_endonuc_typeI_TRD_sf"/>
</dbReference>
<evidence type="ECO:0000313" key="6">
    <source>
        <dbReference type="Proteomes" id="UP000177967"/>
    </source>
</evidence>
<sequence length="484" mass="55120">MTNNLKQLETFTIWSDEIETRLDPFFYRPVFKKLVASINDTKHEAPSLAAIVEFSIAGDWGEDPDTFEPTPEYRLCYVLRNTNFDNKYNLNFSDVAQRYIKNSKVEKLALQKGDILIEKSGGSPVQPVGRIAFVEELPFDKPVVFSNFLQKTRIADSSFLPEYVFTFLQLIYHLGYTEFLQNQTTGIKNLRLDDFFKIRITKLSIAEQKKVANLAFAARRKAKKLEEEAKQVALSIDNYVFGELGISIPEGKTEQVFQIWSNEVEGRLDTLFYKPLLRKLLDQIEKQKHFALGEAIAEMSGGATPKVTDDYYLDEGGVPFLRVQNITEMGLILDDVKFIKPEVHQTMLKRSQLKKDDLVFTITGRIGSVAVVPENFEGNINQHSVRIHLQREVSKTKILPEYVAAFFNTKAGRDLSFRYTTGGTRPALDYQALRNLVVPLPSTETQERIVSGVGSFYKKVRALKTEADEVLLSAQKKVEQMILA</sequence>
<evidence type="ECO:0000256" key="3">
    <source>
        <dbReference type="ARBA" id="ARBA00023125"/>
    </source>
</evidence>
<organism evidence="5 6">
    <name type="scientific">Candidatus Blackburnbacteria bacterium RIFCSPHIGHO2_01_FULL_43_15b</name>
    <dbReference type="NCBI Taxonomy" id="1797513"/>
    <lineage>
        <taxon>Bacteria</taxon>
        <taxon>Candidatus Blackburniibacteriota</taxon>
    </lineage>
</organism>
<dbReference type="SUPFAM" id="SSF116734">
    <property type="entry name" value="DNA methylase specificity domain"/>
    <property type="match status" value="2"/>
</dbReference>
<dbReference type="PANTHER" id="PTHR30408">
    <property type="entry name" value="TYPE-1 RESTRICTION ENZYME ECOKI SPECIFICITY PROTEIN"/>
    <property type="match status" value="1"/>
</dbReference>
<keyword evidence="2" id="KW-0680">Restriction system</keyword>
<dbReference type="InterPro" id="IPR000055">
    <property type="entry name" value="Restrct_endonuc_typeI_TRD"/>
</dbReference>
<dbReference type="Proteomes" id="UP000177967">
    <property type="component" value="Unassembled WGS sequence"/>
</dbReference>
<dbReference type="Pfam" id="PF01420">
    <property type="entry name" value="Methylase_S"/>
    <property type="match status" value="1"/>
</dbReference>